<evidence type="ECO:0000259" key="2">
    <source>
        <dbReference type="Pfam" id="PF13590"/>
    </source>
</evidence>
<dbReference type="EMBL" id="JBBKZV010000031">
    <property type="protein sequence ID" value="MEJ8826275.1"/>
    <property type="molecule type" value="Genomic_DNA"/>
</dbReference>
<evidence type="ECO:0000256" key="1">
    <source>
        <dbReference type="SAM" id="SignalP"/>
    </source>
</evidence>
<feature type="chain" id="PRO_5046945969" evidence="1">
    <location>
        <begin position="16"/>
        <end position="176"/>
    </location>
</feature>
<dbReference type="PROSITE" id="PS51257">
    <property type="entry name" value="PROKAR_LIPOPROTEIN"/>
    <property type="match status" value="1"/>
</dbReference>
<evidence type="ECO:0000313" key="4">
    <source>
        <dbReference type="Proteomes" id="UP001363010"/>
    </source>
</evidence>
<organism evidence="3 4">
    <name type="scientific">Variovorax humicola</name>
    <dbReference type="NCBI Taxonomy" id="1769758"/>
    <lineage>
        <taxon>Bacteria</taxon>
        <taxon>Pseudomonadati</taxon>
        <taxon>Pseudomonadota</taxon>
        <taxon>Betaproteobacteria</taxon>
        <taxon>Burkholderiales</taxon>
        <taxon>Comamonadaceae</taxon>
        <taxon>Variovorax</taxon>
    </lineage>
</organism>
<dbReference type="InterPro" id="IPR025411">
    <property type="entry name" value="DUF4136"/>
</dbReference>
<name>A0ABU8W8G8_9BURK</name>
<protein>
    <submittedName>
        <fullName evidence="3">DUF4136 domain-containing protein</fullName>
    </submittedName>
</protein>
<reference evidence="3 4" key="1">
    <citation type="submission" date="2024-03" db="EMBL/GenBank/DDBJ databases">
        <title>Novel species of the genus Variovorax.</title>
        <authorList>
            <person name="Liu Q."/>
            <person name="Xin Y.-H."/>
        </authorList>
    </citation>
    <scope>NUCLEOTIDE SEQUENCE [LARGE SCALE GENOMIC DNA]</scope>
    <source>
        <strain evidence="3 4">KACC 18501</strain>
    </source>
</reference>
<dbReference type="Pfam" id="PF13590">
    <property type="entry name" value="DUF4136"/>
    <property type="match status" value="1"/>
</dbReference>
<keyword evidence="4" id="KW-1185">Reference proteome</keyword>
<evidence type="ECO:0000313" key="3">
    <source>
        <dbReference type="EMBL" id="MEJ8826275.1"/>
    </source>
</evidence>
<accession>A0ABU8W8G8</accession>
<proteinExistence type="predicted"/>
<gene>
    <name evidence="3" type="ORF">WKW80_30350</name>
</gene>
<keyword evidence="1" id="KW-0732">Signal</keyword>
<dbReference type="Gene3D" id="3.30.160.670">
    <property type="match status" value="1"/>
</dbReference>
<feature type="signal peptide" evidence="1">
    <location>
        <begin position="1"/>
        <end position="15"/>
    </location>
</feature>
<comment type="caution">
    <text evidence="3">The sequence shown here is derived from an EMBL/GenBank/DDBJ whole genome shotgun (WGS) entry which is preliminary data.</text>
</comment>
<dbReference type="RefSeq" id="WP_340367313.1">
    <property type="nucleotide sequence ID" value="NZ_JBBKZV010000031.1"/>
</dbReference>
<feature type="domain" description="DUF4136" evidence="2">
    <location>
        <begin position="23"/>
        <end position="170"/>
    </location>
</feature>
<dbReference type="Proteomes" id="UP001363010">
    <property type="component" value="Unassembled WGS sequence"/>
</dbReference>
<sequence>MVHRFSILAIASLLAACSSTPTVKTDFDPAARFASYRTYTWIGKPTGGDPLNQQRIVDGIDAKLQSKGWKLATDGDVQVGAQVATQEKRDYTTYYSAAGYGYGWGGFGPGVATTTSYTYEVGTLVVDMFDAKSKRAVWHGSASGTLPSNSDKVPALLQASLDKMFANFPPGSAPPK</sequence>